<dbReference type="EMBL" id="KV784359">
    <property type="protein sequence ID" value="OEU15062.1"/>
    <property type="molecule type" value="Genomic_DNA"/>
</dbReference>
<dbReference type="OrthoDB" id="125856at2759"/>
<dbReference type="GO" id="GO:0006887">
    <property type="term" value="P:exocytosis"/>
    <property type="evidence" value="ECO:0007669"/>
    <property type="project" value="TreeGrafter"/>
</dbReference>
<dbReference type="Proteomes" id="UP000095751">
    <property type="component" value="Unassembled WGS sequence"/>
</dbReference>
<name>A0A1E7FA53_9STRA</name>
<feature type="compositionally biased region" description="Basic residues" evidence="1">
    <location>
        <begin position="20"/>
        <end position="30"/>
    </location>
</feature>
<dbReference type="InParanoid" id="A0A1E7FA53"/>
<evidence type="ECO:0000256" key="1">
    <source>
        <dbReference type="SAM" id="MobiDB-lite"/>
    </source>
</evidence>
<reference evidence="2 3" key="1">
    <citation type="submission" date="2016-09" db="EMBL/GenBank/DDBJ databases">
        <title>Extensive genetic diversity and differential bi-allelic expression allows diatom success in the polar Southern Ocean.</title>
        <authorList>
            <consortium name="DOE Joint Genome Institute"/>
            <person name="Mock T."/>
            <person name="Otillar R.P."/>
            <person name="Strauss J."/>
            <person name="Dupont C."/>
            <person name="Frickenhaus S."/>
            <person name="Maumus F."/>
            <person name="Mcmullan M."/>
            <person name="Sanges R."/>
            <person name="Schmutz J."/>
            <person name="Toseland A."/>
            <person name="Valas R."/>
            <person name="Veluchamy A."/>
            <person name="Ward B.J."/>
            <person name="Allen A."/>
            <person name="Barry K."/>
            <person name="Falciatore A."/>
            <person name="Ferrante M."/>
            <person name="Fortunato A.E."/>
            <person name="Gloeckner G."/>
            <person name="Gruber A."/>
            <person name="Hipkin R."/>
            <person name="Janech M."/>
            <person name="Kroth P."/>
            <person name="Leese F."/>
            <person name="Lindquist E."/>
            <person name="Lyon B.R."/>
            <person name="Martin J."/>
            <person name="Mayer C."/>
            <person name="Parker M."/>
            <person name="Quesneville H."/>
            <person name="Raymond J."/>
            <person name="Uhlig C."/>
            <person name="Valentin K.U."/>
            <person name="Worden A.Z."/>
            <person name="Armbrust E.V."/>
            <person name="Bowler C."/>
            <person name="Green B."/>
            <person name="Moulton V."/>
            <person name="Van Oosterhout C."/>
            <person name="Grigoriev I."/>
        </authorList>
    </citation>
    <scope>NUCLEOTIDE SEQUENCE [LARGE SCALE GENOMIC DNA]</scope>
    <source>
        <strain evidence="2 3">CCMP1102</strain>
    </source>
</reference>
<sequence length="1186" mass="132638">MGRESPKSDNNRSQQQQRGKSPRRIKPKKIKSGDKDIIRKAKSGDSDVSSSSRGGGGGGGGGRKKPDDLSLSSERSSLKNSNSDNNVLVSIPKEYLSKPDKAEPILYYLPKIAAKTSNDGRNTSSSGNSMAKNKFPNLRFLLAAAQDDIRLHRARQQAAKYRDLKLLSTYKIESDDVWLTRQQRLHEREILLGKIDMDRNIIIKELLEGKTTGMTAKEATAIQLARWQRALELYVYDPPRTQLQKQQQHSSSMATTATPSGEPQQDQQQKTNLDFLQLLEKLREIVIEEEDMTASFSQAVNTCSTLVEVTRQITKDATEKVLEVEDAYQIRLEAHELFCRNALGRTEEILNQFRINGRAALQIGNQLEFAESKRKRCETASMLIRRWWLMESLAEQENMSGEPLKVQEEVRGAVPLTSCRMDPLFTRSENSIEASRALRQLRQVVKSRGNAASANMQTGKWEKSDVTSSRRFDLTAGLIQRTSEALEERLLNSFTDIYSRGGVYEFSTAVSMTQKHRAGIIAWQELRDTAHACWLYEGGRKLHESYVDIVVATRLPELFDTEKMKRVGEEDEEKDGEEEFDIDTARRQLSSLFHRVSEVFMQEFQLIAYVFDYSDGSEGAATESIPLTVARSLCVRVIGDPKHGLQARINDLLDRIDRKSDFDTGTKKLDTFVVIHDKAASLFELLKDAAEGLVRDKNNTINARNAVESLKVFLNSQEIALNNSHRTNYLNLELRLMHHECCASLDQAGCILMRPSPVKANRSIQEKGILEEYQAPLLPLDKNSLIKAGCNEILSGPLKSSVLRQPLIHATDSLSRARLMFGNGKEVGESAARVVTSIYNQMCIFYGQAFLYPVVEALQEMLKANPPNQAPQLPFDEEQPAHDLGVDPTFWVALERIHSAAKAFDRELWAEPRKGSNRVWDILSSAGEGSAVSNSMSAARECRVDFFTELESRGEDAILRALDTLGAHIQWILVTGSEAGLSSGAVGLFKSVAGNSGGPYAVTSGSSLEAPNSPAVKSLTYCLRVQFVHIQAALTPQSLSAFWSALSMRLYEILVTRLLQNWYVSTVGAVILARDVEALRSVAMLAGTKHEHWDVLRELLTLYMTPPDALKIMLVGPEGDPNSGKGLFGSAGRDQSLVFMSRRVDYRYKTTQGQKKSTWVTQILNELHVRDPTENYVNIGLFTQKS</sequence>
<feature type="compositionally biased region" description="Basic and acidic residues" evidence="1">
    <location>
        <begin position="31"/>
        <end position="45"/>
    </location>
</feature>
<feature type="region of interest" description="Disordered" evidence="1">
    <location>
        <begin position="1"/>
        <end position="85"/>
    </location>
</feature>
<gene>
    <name evidence="2" type="ORF">FRACYDRAFT_239744</name>
</gene>
<dbReference type="AlphaFoldDB" id="A0A1E7FA53"/>
<evidence type="ECO:0000313" key="3">
    <source>
        <dbReference type="Proteomes" id="UP000095751"/>
    </source>
</evidence>
<dbReference type="KEGG" id="fcy:FRACYDRAFT_239744"/>
<feature type="compositionally biased region" description="Low complexity" evidence="1">
    <location>
        <begin position="69"/>
        <end position="84"/>
    </location>
</feature>
<feature type="compositionally biased region" description="Basic and acidic residues" evidence="1">
    <location>
        <begin position="1"/>
        <end position="10"/>
    </location>
</feature>
<keyword evidence="3" id="KW-1185">Reference proteome</keyword>
<feature type="region of interest" description="Disordered" evidence="1">
    <location>
        <begin position="242"/>
        <end position="269"/>
    </location>
</feature>
<organism evidence="2 3">
    <name type="scientific">Fragilariopsis cylindrus CCMP1102</name>
    <dbReference type="NCBI Taxonomy" id="635003"/>
    <lineage>
        <taxon>Eukaryota</taxon>
        <taxon>Sar</taxon>
        <taxon>Stramenopiles</taxon>
        <taxon>Ochrophyta</taxon>
        <taxon>Bacillariophyta</taxon>
        <taxon>Bacillariophyceae</taxon>
        <taxon>Bacillariophycidae</taxon>
        <taxon>Bacillariales</taxon>
        <taxon>Bacillariaceae</taxon>
        <taxon>Fragilariopsis</taxon>
    </lineage>
</organism>
<evidence type="ECO:0000313" key="2">
    <source>
        <dbReference type="EMBL" id="OEU15062.1"/>
    </source>
</evidence>
<dbReference type="InterPro" id="IPR009976">
    <property type="entry name" value="Sec10-like"/>
</dbReference>
<dbReference type="GO" id="GO:0000145">
    <property type="term" value="C:exocyst"/>
    <property type="evidence" value="ECO:0007669"/>
    <property type="project" value="TreeGrafter"/>
</dbReference>
<dbReference type="GO" id="GO:0006893">
    <property type="term" value="P:Golgi to plasma membrane transport"/>
    <property type="evidence" value="ECO:0007669"/>
    <property type="project" value="TreeGrafter"/>
</dbReference>
<accession>A0A1E7FA53</accession>
<protein>
    <submittedName>
        <fullName evidence="2">Uncharacterized protein</fullName>
    </submittedName>
</protein>
<dbReference type="PANTHER" id="PTHR12100">
    <property type="entry name" value="SEC10"/>
    <property type="match status" value="1"/>
</dbReference>
<proteinExistence type="predicted"/>
<dbReference type="PANTHER" id="PTHR12100:SF0">
    <property type="entry name" value="EXOCYST COMPLEX COMPONENT 5"/>
    <property type="match status" value="1"/>
</dbReference>